<dbReference type="InterPro" id="IPR020846">
    <property type="entry name" value="MFS_dom"/>
</dbReference>
<keyword evidence="4 5" id="KW-0472">Membrane</keyword>
<keyword evidence="8" id="KW-1185">Reference proteome</keyword>
<feature type="transmembrane region" description="Helical" evidence="5">
    <location>
        <begin position="241"/>
        <end position="262"/>
    </location>
</feature>
<comment type="subcellular location">
    <subcellularLocation>
        <location evidence="1">Cell membrane</location>
        <topology evidence="1">Multi-pass membrane protein</topology>
    </subcellularLocation>
</comment>
<feature type="transmembrane region" description="Helical" evidence="5">
    <location>
        <begin position="293"/>
        <end position="315"/>
    </location>
</feature>
<dbReference type="AlphaFoldDB" id="A0A7W4UZ23"/>
<gene>
    <name evidence="7" type="ORF">FHX33_003691</name>
</gene>
<accession>A0A7W4UZ23</accession>
<keyword evidence="2 5" id="KW-0812">Transmembrane</keyword>
<proteinExistence type="predicted"/>
<evidence type="ECO:0000256" key="5">
    <source>
        <dbReference type="SAM" id="Phobius"/>
    </source>
</evidence>
<feature type="transmembrane region" description="Helical" evidence="5">
    <location>
        <begin position="327"/>
        <end position="350"/>
    </location>
</feature>
<dbReference type="PROSITE" id="PS50850">
    <property type="entry name" value="MFS"/>
    <property type="match status" value="1"/>
</dbReference>
<name>A0A7W4UZ23_LEIAQ</name>
<dbReference type="PANTHER" id="PTHR23542:SF1">
    <property type="entry name" value="MAJOR FACILITATOR SUPERFAMILY (MFS) PROFILE DOMAIN-CONTAINING PROTEIN"/>
    <property type="match status" value="1"/>
</dbReference>
<dbReference type="GO" id="GO:0005886">
    <property type="term" value="C:plasma membrane"/>
    <property type="evidence" value="ECO:0007669"/>
    <property type="project" value="UniProtKB-SubCell"/>
</dbReference>
<dbReference type="Proteomes" id="UP000538196">
    <property type="component" value="Unassembled WGS sequence"/>
</dbReference>
<evidence type="ECO:0000256" key="1">
    <source>
        <dbReference type="ARBA" id="ARBA00004651"/>
    </source>
</evidence>
<comment type="caution">
    <text evidence="7">The sequence shown here is derived from an EMBL/GenBank/DDBJ whole genome shotgun (WGS) entry which is preliminary data.</text>
</comment>
<feature type="transmembrane region" description="Helical" evidence="5">
    <location>
        <begin position="269"/>
        <end position="287"/>
    </location>
</feature>
<sequence>MSAYLDLVRLPGIARITAAQLLARFPLGMLSLAVLLHVERLTGSYAIAGVAVACLSVGQAVAMPLTSRLAARLGVRATVAALAAVNAAAMLVLALGGPQPPLLIALGLVIGVTVPPLMPVVRALYPRLAPEESVPALFALDTSAQELIWILGPVAATLLATTVSTAFPLLLAAGVAIVGTLWFLLSPHLGGLRLERNRAPFGRVLAVRSMRLAVAASFGLVASFGALEIALVTRFSDEGPLVGVAIAIASLGSLVGGFALGHRRLGPRTLALILAGMAAATAAAGLITALLPLFAVMFLSGLGYAPSLATLYAMVSESLGEGESAEAFGWLNTAGLVGGAAGTAVAGFAGQSGGSFGPFLVATAFVALAAVLPLVPGVRPR</sequence>
<feature type="transmembrane region" description="Helical" evidence="5">
    <location>
        <begin position="44"/>
        <end position="65"/>
    </location>
</feature>
<feature type="transmembrane region" description="Helical" evidence="5">
    <location>
        <begin position="77"/>
        <end position="96"/>
    </location>
</feature>
<dbReference type="InterPro" id="IPR036259">
    <property type="entry name" value="MFS_trans_sf"/>
</dbReference>
<evidence type="ECO:0000256" key="2">
    <source>
        <dbReference type="ARBA" id="ARBA00022692"/>
    </source>
</evidence>
<evidence type="ECO:0000259" key="6">
    <source>
        <dbReference type="PROSITE" id="PS50850"/>
    </source>
</evidence>
<keyword evidence="3 5" id="KW-1133">Transmembrane helix</keyword>
<dbReference type="Pfam" id="PF07690">
    <property type="entry name" value="MFS_1"/>
    <property type="match status" value="1"/>
</dbReference>
<evidence type="ECO:0000313" key="7">
    <source>
        <dbReference type="EMBL" id="MBB2968909.1"/>
    </source>
</evidence>
<organism evidence="7 8">
    <name type="scientific">Leifsonia aquatica</name>
    <name type="common">Corynebacterium aquaticum</name>
    <dbReference type="NCBI Taxonomy" id="144185"/>
    <lineage>
        <taxon>Bacteria</taxon>
        <taxon>Bacillati</taxon>
        <taxon>Actinomycetota</taxon>
        <taxon>Actinomycetes</taxon>
        <taxon>Micrococcales</taxon>
        <taxon>Microbacteriaceae</taxon>
        <taxon>Leifsonia</taxon>
    </lineage>
</organism>
<dbReference type="GO" id="GO:0022857">
    <property type="term" value="F:transmembrane transporter activity"/>
    <property type="evidence" value="ECO:0007669"/>
    <property type="project" value="InterPro"/>
</dbReference>
<evidence type="ECO:0000313" key="8">
    <source>
        <dbReference type="Proteomes" id="UP000538196"/>
    </source>
</evidence>
<feature type="transmembrane region" description="Helical" evidence="5">
    <location>
        <begin position="212"/>
        <end position="235"/>
    </location>
</feature>
<feature type="transmembrane region" description="Helical" evidence="5">
    <location>
        <begin position="146"/>
        <end position="163"/>
    </location>
</feature>
<evidence type="ECO:0000256" key="3">
    <source>
        <dbReference type="ARBA" id="ARBA00022989"/>
    </source>
</evidence>
<dbReference type="Gene3D" id="1.20.1250.20">
    <property type="entry name" value="MFS general substrate transporter like domains"/>
    <property type="match status" value="1"/>
</dbReference>
<dbReference type="InterPro" id="IPR011701">
    <property type="entry name" value="MFS"/>
</dbReference>
<feature type="transmembrane region" description="Helical" evidence="5">
    <location>
        <begin position="356"/>
        <end position="375"/>
    </location>
</feature>
<dbReference type="RefSeq" id="WP_183428832.1">
    <property type="nucleotide sequence ID" value="NZ_JACHVP010000005.1"/>
</dbReference>
<feature type="domain" description="Major facilitator superfamily (MFS) profile" evidence="6">
    <location>
        <begin position="12"/>
        <end position="381"/>
    </location>
</feature>
<feature type="transmembrane region" description="Helical" evidence="5">
    <location>
        <begin position="169"/>
        <end position="191"/>
    </location>
</feature>
<dbReference type="EMBL" id="JACHVP010000005">
    <property type="protein sequence ID" value="MBB2968909.1"/>
    <property type="molecule type" value="Genomic_DNA"/>
</dbReference>
<dbReference type="SUPFAM" id="SSF103473">
    <property type="entry name" value="MFS general substrate transporter"/>
    <property type="match status" value="1"/>
</dbReference>
<protein>
    <submittedName>
        <fullName evidence="7">MFS family permease</fullName>
    </submittedName>
</protein>
<evidence type="ECO:0000256" key="4">
    <source>
        <dbReference type="ARBA" id="ARBA00023136"/>
    </source>
</evidence>
<reference evidence="7 8" key="1">
    <citation type="submission" date="2020-08" db="EMBL/GenBank/DDBJ databases">
        <title>Sequencing the genomes of 1000 actinobacteria strains.</title>
        <authorList>
            <person name="Klenk H.-P."/>
        </authorList>
    </citation>
    <scope>NUCLEOTIDE SEQUENCE [LARGE SCALE GENOMIC DNA]</scope>
    <source>
        <strain evidence="7 8">DSM 20146</strain>
    </source>
</reference>
<feature type="transmembrane region" description="Helical" evidence="5">
    <location>
        <begin position="21"/>
        <end position="38"/>
    </location>
</feature>
<dbReference type="PANTHER" id="PTHR23542">
    <property type="match status" value="1"/>
</dbReference>
<feature type="transmembrane region" description="Helical" evidence="5">
    <location>
        <begin position="102"/>
        <end position="125"/>
    </location>
</feature>